<name>Q8GVS2_ORYSJ</name>
<dbReference type="AlphaFoldDB" id="Q8GVS2"/>
<dbReference type="EMBL" id="AP004299">
    <property type="protein sequence ID" value="BAC45122.1"/>
    <property type="molecule type" value="Genomic_DNA"/>
</dbReference>
<protein>
    <submittedName>
        <fullName evidence="2">Uncharacterized protein</fullName>
    </submittedName>
</protein>
<sequence length="97" mass="10470">MASSDMLGNKNDKPSGPLEMLPKLNLSMGDSCSSEPTYEPPVEEKLAAEAVKISGEEKMLIKADKEYPTPPVSPPRSFGIGVCGYDLNETPEEIDEP</sequence>
<evidence type="ECO:0000256" key="1">
    <source>
        <dbReference type="SAM" id="MobiDB-lite"/>
    </source>
</evidence>
<feature type="region of interest" description="Disordered" evidence="1">
    <location>
        <begin position="1"/>
        <end position="41"/>
    </location>
</feature>
<organism evidence="2 3">
    <name type="scientific">Oryza sativa subsp. japonica</name>
    <name type="common">Rice</name>
    <dbReference type="NCBI Taxonomy" id="39947"/>
    <lineage>
        <taxon>Eukaryota</taxon>
        <taxon>Viridiplantae</taxon>
        <taxon>Streptophyta</taxon>
        <taxon>Embryophyta</taxon>
        <taxon>Tracheophyta</taxon>
        <taxon>Spermatophyta</taxon>
        <taxon>Magnoliopsida</taxon>
        <taxon>Liliopsida</taxon>
        <taxon>Poales</taxon>
        <taxon>Poaceae</taxon>
        <taxon>BOP clade</taxon>
        <taxon>Oryzoideae</taxon>
        <taxon>Oryzeae</taxon>
        <taxon>Oryzinae</taxon>
        <taxon>Oryza</taxon>
        <taxon>Oryza sativa</taxon>
    </lineage>
</organism>
<feature type="region of interest" description="Disordered" evidence="1">
    <location>
        <begin position="62"/>
        <end position="97"/>
    </location>
</feature>
<proteinExistence type="predicted"/>
<evidence type="ECO:0000313" key="3">
    <source>
        <dbReference type="Proteomes" id="UP000000763"/>
    </source>
</evidence>
<reference evidence="3" key="2">
    <citation type="journal article" date="2008" name="Nucleic Acids Res.">
        <title>The rice annotation project database (RAP-DB): 2008 update.</title>
        <authorList>
            <consortium name="The rice annotation project (RAP)"/>
        </authorList>
    </citation>
    <scope>GENOME REANNOTATION</scope>
    <source>
        <strain evidence="3">cv. Nipponbare</strain>
    </source>
</reference>
<accession>Q8GVS2</accession>
<gene>
    <name evidence="2" type="primary">P0434A03.121</name>
</gene>
<dbReference type="Proteomes" id="UP000000763">
    <property type="component" value="Chromosome 7"/>
</dbReference>
<reference evidence="3" key="1">
    <citation type="journal article" date="2005" name="Nature">
        <title>The map-based sequence of the rice genome.</title>
        <authorList>
            <consortium name="International rice genome sequencing project (IRGSP)"/>
            <person name="Matsumoto T."/>
            <person name="Wu J."/>
            <person name="Kanamori H."/>
            <person name="Katayose Y."/>
            <person name="Fujisawa M."/>
            <person name="Namiki N."/>
            <person name="Mizuno H."/>
            <person name="Yamamoto K."/>
            <person name="Antonio B.A."/>
            <person name="Baba T."/>
            <person name="Sakata K."/>
            <person name="Nagamura Y."/>
            <person name="Aoki H."/>
            <person name="Arikawa K."/>
            <person name="Arita K."/>
            <person name="Bito T."/>
            <person name="Chiden Y."/>
            <person name="Fujitsuka N."/>
            <person name="Fukunaka R."/>
            <person name="Hamada M."/>
            <person name="Harada C."/>
            <person name="Hayashi A."/>
            <person name="Hijishita S."/>
            <person name="Honda M."/>
            <person name="Hosokawa S."/>
            <person name="Ichikawa Y."/>
            <person name="Idonuma A."/>
            <person name="Iijima M."/>
            <person name="Ikeda M."/>
            <person name="Ikeno M."/>
            <person name="Ito K."/>
            <person name="Ito S."/>
            <person name="Ito T."/>
            <person name="Ito Y."/>
            <person name="Ito Y."/>
            <person name="Iwabuchi A."/>
            <person name="Kamiya K."/>
            <person name="Karasawa W."/>
            <person name="Kurita K."/>
            <person name="Katagiri S."/>
            <person name="Kikuta A."/>
            <person name="Kobayashi H."/>
            <person name="Kobayashi N."/>
            <person name="Machita K."/>
            <person name="Maehara T."/>
            <person name="Masukawa M."/>
            <person name="Mizubayashi T."/>
            <person name="Mukai Y."/>
            <person name="Nagasaki H."/>
            <person name="Nagata Y."/>
            <person name="Naito S."/>
            <person name="Nakashima M."/>
            <person name="Nakama Y."/>
            <person name="Nakamichi Y."/>
            <person name="Nakamura M."/>
            <person name="Meguro A."/>
            <person name="Negishi M."/>
            <person name="Ohta I."/>
            <person name="Ohta T."/>
            <person name="Okamoto M."/>
            <person name="Ono N."/>
            <person name="Saji S."/>
            <person name="Sakaguchi M."/>
            <person name="Sakai K."/>
            <person name="Shibata M."/>
            <person name="Shimokawa T."/>
            <person name="Song J."/>
            <person name="Takazaki Y."/>
            <person name="Terasawa K."/>
            <person name="Tsugane M."/>
            <person name="Tsuji K."/>
            <person name="Ueda S."/>
            <person name="Waki K."/>
            <person name="Yamagata H."/>
            <person name="Yamamoto M."/>
            <person name="Yamamoto S."/>
            <person name="Yamane H."/>
            <person name="Yoshiki S."/>
            <person name="Yoshihara R."/>
            <person name="Yukawa K."/>
            <person name="Zhong H."/>
            <person name="Yano M."/>
            <person name="Yuan Q."/>
            <person name="Ouyang S."/>
            <person name="Liu J."/>
            <person name="Jones K.M."/>
            <person name="Gansberger K."/>
            <person name="Moffat K."/>
            <person name="Hill J."/>
            <person name="Bera J."/>
            <person name="Fadrosh D."/>
            <person name="Jin S."/>
            <person name="Johri S."/>
            <person name="Kim M."/>
            <person name="Overton L."/>
            <person name="Reardon M."/>
            <person name="Tsitrin T."/>
            <person name="Vuong H."/>
            <person name="Weaver B."/>
            <person name="Ciecko A."/>
            <person name="Tallon L."/>
            <person name="Jackson J."/>
            <person name="Pai G."/>
            <person name="Aken S.V."/>
            <person name="Utterback T."/>
            <person name="Reidmuller S."/>
            <person name="Feldblyum T."/>
            <person name="Hsiao J."/>
            <person name="Zismann V."/>
            <person name="Iobst S."/>
            <person name="de Vazeille A.R."/>
            <person name="Buell C.R."/>
            <person name="Ying K."/>
            <person name="Li Y."/>
            <person name="Lu T."/>
            <person name="Huang Y."/>
            <person name="Zhao Q."/>
            <person name="Feng Q."/>
            <person name="Zhang L."/>
            <person name="Zhu J."/>
            <person name="Weng Q."/>
            <person name="Mu J."/>
            <person name="Lu Y."/>
            <person name="Fan D."/>
            <person name="Liu Y."/>
            <person name="Guan J."/>
            <person name="Zhang Y."/>
            <person name="Yu S."/>
            <person name="Liu X."/>
            <person name="Zhang Y."/>
            <person name="Hong G."/>
            <person name="Han B."/>
            <person name="Choisne N."/>
            <person name="Demange N."/>
            <person name="Orjeda G."/>
            <person name="Samain S."/>
            <person name="Cattolico L."/>
            <person name="Pelletier E."/>
            <person name="Couloux A."/>
            <person name="Segurens B."/>
            <person name="Wincker P."/>
            <person name="D'Hont A."/>
            <person name="Scarpelli C."/>
            <person name="Weissenbach J."/>
            <person name="Salanoubat M."/>
            <person name="Quetier F."/>
            <person name="Yu Y."/>
            <person name="Kim H.R."/>
            <person name="Rambo T."/>
            <person name="Currie J."/>
            <person name="Collura K."/>
            <person name="Luo M."/>
            <person name="Yang T."/>
            <person name="Ammiraju J.S.S."/>
            <person name="Engler F."/>
            <person name="Soderlund C."/>
            <person name="Wing R.A."/>
            <person name="Palmer L.E."/>
            <person name="de la Bastide M."/>
            <person name="Spiegel L."/>
            <person name="Nascimento L."/>
            <person name="Zutavern T."/>
            <person name="O'Shaughnessy A."/>
            <person name="Dike S."/>
            <person name="Dedhia N."/>
            <person name="Preston R."/>
            <person name="Balija V."/>
            <person name="McCombie W.R."/>
            <person name="Chow T."/>
            <person name="Chen H."/>
            <person name="Chung M."/>
            <person name="Chen C."/>
            <person name="Shaw J."/>
            <person name="Wu H."/>
            <person name="Hsiao K."/>
            <person name="Chao Y."/>
            <person name="Chu M."/>
            <person name="Cheng C."/>
            <person name="Hour A."/>
            <person name="Lee P."/>
            <person name="Lin S."/>
            <person name="Lin Y."/>
            <person name="Liou J."/>
            <person name="Liu S."/>
            <person name="Hsing Y."/>
            <person name="Raghuvanshi S."/>
            <person name="Mohanty A."/>
            <person name="Bharti A.K."/>
            <person name="Gaur A."/>
            <person name="Gupta V."/>
            <person name="Kumar D."/>
            <person name="Ravi V."/>
            <person name="Vij S."/>
            <person name="Kapur A."/>
            <person name="Khurana P."/>
            <person name="Khurana P."/>
            <person name="Khurana J.P."/>
            <person name="Tyagi A.K."/>
            <person name="Gaikwad K."/>
            <person name="Singh A."/>
            <person name="Dalal V."/>
            <person name="Srivastava S."/>
            <person name="Dixit A."/>
            <person name="Pal A.K."/>
            <person name="Ghazi I.A."/>
            <person name="Yadav M."/>
            <person name="Pandit A."/>
            <person name="Bhargava A."/>
            <person name="Sureshbabu K."/>
            <person name="Batra K."/>
            <person name="Sharma T.R."/>
            <person name="Mohapatra T."/>
            <person name="Singh N.K."/>
            <person name="Messing J."/>
            <person name="Nelson A.B."/>
            <person name="Fuks G."/>
            <person name="Kavchok S."/>
            <person name="Keizer G."/>
            <person name="Linton E."/>
            <person name="Llaca V."/>
            <person name="Song R."/>
            <person name="Tanyolac B."/>
            <person name="Young S."/>
            <person name="Ho-Il K."/>
            <person name="Hahn J.H."/>
            <person name="Sangsakoo G."/>
            <person name="Vanavichit A."/>
            <person name="de Mattos Luiz.A.T."/>
            <person name="Zimmer P.D."/>
            <person name="Malone G."/>
            <person name="Dellagostin O."/>
            <person name="de Oliveira A.C."/>
            <person name="Bevan M."/>
            <person name="Bancroft I."/>
            <person name="Minx P."/>
            <person name="Cordum H."/>
            <person name="Wilson R."/>
            <person name="Cheng Z."/>
            <person name="Jin W."/>
            <person name="Jiang J."/>
            <person name="Leong S.A."/>
            <person name="Iwama H."/>
            <person name="Gojobori T."/>
            <person name="Itoh T."/>
            <person name="Niimura Y."/>
            <person name="Fujii Y."/>
            <person name="Habara T."/>
            <person name="Sakai H."/>
            <person name="Sato Y."/>
            <person name="Wilson G."/>
            <person name="Kumar K."/>
            <person name="McCouch S."/>
            <person name="Juretic N."/>
            <person name="Hoen D."/>
            <person name="Wright S."/>
            <person name="Bruskiewich R."/>
            <person name="Bureau T."/>
            <person name="Miyao A."/>
            <person name="Hirochika H."/>
            <person name="Nishikawa T."/>
            <person name="Kadowaki K."/>
            <person name="Sugiura M."/>
            <person name="Burr B."/>
            <person name="Sasaki T."/>
        </authorList>
    </citation>
    <scope>NUCLEOTIDE SEQUENCE [LARGE SCALE GENOMIC DNA]</scope>
    <source>
        <strain evidence="3">cv. Nipponbare</strain>
    </source>
</reference>
<evidence type="ECO:0000313" key="2">
    <source>
        <dbReference type="EMBL" id="BAC45122.1"/>
    </source>
</evidence>